<keyword evidence="1" id="KW-0732">Signal</keyword>
<reference evidence="2 3" key="1">
    <citation type="submission" date="2018-11" db="EMBL/GenBank/DDBJ databases">
        <authorList>
            <consortium name="Pathogen Informatics"/>
        </authorList>
    </citation>
    <scope>NUCLEOTIDE SEQUENCE [LARGE SCALE GENOMIC DNA]</scope>
</reference>
<accession>A0A3P7ZDP1</accession>
<name>A0A183FCM5_HELPZ</name>
<feature type="signal peptide" evidence="1">
    <location>
        <begin position="1"/>
        <end position="18"/>
    </location>
</feature>
<feature type="chain" id="PRO_5044551338" evidence="1">
    <location>
        <begin position="19"/>
        <end position="80"/>
    </location>
</feature>
<organism evidence="3 4">
    <name type="scientific">Heligmosomoides polygyrus</name>
    <name type="common">Parasitic roundworm</name>
    <dbReference type="NCBI Taxonomy" id="6339"/>
    <lineage>
        <taxon>Eukaryota</taxon>
        <taxon>Metazoa</taxon>
        <taxon>Ecdysozoa</taxon>
        <taxon>Nematoda</taxon>
        <taxon>Chromadorea</taxon>
        <taxon>Rhabditida</taxon>
        <taxon>Rhabditina</taxon>
        <taxon>Rhabditomorpha</taxon>
        <taxon>Strongyloidea</taxon>
        <taxon>Heligmosomidae</taxon>
        <taxon>Heligmosomoides</taxon>
    </lineage>
</organism>
<proteinExistence type="predicted"/>
<dbReference type="WBParaSite" id="HPBE_0000391701-mRNA-1">
    <property type="protein sequence ID" value="HPBE_0000391701-mRNA-1"/>
    <property type="gene ID" value="HPBE_0000391701"/>
</dbReference>
<sequence>MNLIAVGVVLLVVDLASAYVNPEVYKRLLLREGVPEKMIPHREIEQVFPSRFSTATSFRHIRQQIKLKCRTCAGEFCILI</sequence>
<evidence type="ECO:0000313" key="3">
    <source>
        <dbReference type="Proteomes" id="UP000050761"/>
    </source>
</evidence>
<accession>A0A183FCM5</accession>
<dbReference type="AlphaFoldDB" id="A0A183FCM5"/>
<dbReference type="EMBL" id="UZAH01019985">
    <property type="protein sequence ID" value="VDO51058.1"/>
    <property type="molecule type" value="Genomic_DNA"/>
</dbReference>
<keyword evidence="3" id="KW-1185">Reference proteome</keyword>
<evidence type="ECO:0000313" key="4">
    <source>
        <dbReference type="WBParaSite" id="HPBE_0000391701-mRNA-1"/>
    </source>
</evidence>
<gene>
    <name evidence="2" type="ORF">HPBE_LOCUS3917</name>
</gene>
<dbReference type="OrthoDB" id="5851719at2759"/>
<reference evidence="4" key="2">
    <citation type="submission" date="2019-09" db="UniProtKB">
        <authorList>
            <consortium name="WormBaseParasite"/>
        </authorList>
    </citation>
    <scope>IDENTIFICATION</scope>
</reference>
<evidence type="ECO:0000256" key="1">
    <source>
        <dbReference type="SAM" id="SignalP"/>
    </source>
</evidence>
<protein>
    <submittedName>
        <fullName evidence="4">Secreted protein</fullName>
    </submittedName>
</protein>
<evidence type="ECO:0000313" key="2">
    <source>
        <dbReference type="EMBL" id="VDO51058.1"/>
    </source>
</evidence>
<dbReference type="Proteomes" id="UP000050761">
    <property type="component" value="Unassembled WGS sequence"/>
</dbReference>